<evidence type="ECO:0000313" key="7">
    <source>
        <dbReference type="Proteomes" id="UP001500507"/>
    </source>
</evidence>
<dbReference type="SUPFAM" id="SSF57863">
    <property type="entry name" value="ArfGap/RecO-like zinc finger"/>
    <property type="match status" value="1"/>
</dbReference>
<dbReference type="PANTHER" id="PTHR33991:SF1">
    <property type="entry name" value="DNA REPAIR PROTEIN RECO"/>
    <property type="match status" value="1"/>
</dbReference>
<evidence type="ECO:0000256" key="2">
    <source>
        <dbReference type="ARBA" id="ARBA00023172"/>
    </source>
</evidence>
<keyword evidence="7" id="KW-1185">Reference proteome</keyword>
<proteinExistence type="inferred from homology"/>
<protein>
    <recommendedName>
        <fullName evidence="4">DNA repair protein RecO</fullName>
    </recommendedName>
    <alternativeName>
        <fullName evidence="4">Recombination protein O</fullName>
    </alternativeName>
</protein>
<dbReference type="Proteomes" id="UP001500507">
    <property type="component" value="Unassembled WGS sequence"/>
</dbReference>
<dbReference type="NCBIfam" id="TIGR00613">
    <property type="entry name" value="reco"/>
    <property type="match status" value="1"/>
</dbReference>
<dbReference type="InterPro" id="IPR037278">
    <property type="entry name" value="ARFGAP/RecO"/>
</dbReference>
<sequence length="239" mass="27446">MQVQTKAIVISAIKYSEADLIVKCYTKVSGLKTYLLRGILKSKKGKVRAALFQPLTQLELIAVHKDKGNLERINEAKISFPYQSLHTDITKTALLFFLSDVLKTSIQEEEKNISMFNFLQKSMIWLDQHDHIANFHVLFLLKLSSYLGFYPDETNLQADYFNMLDGTFQSIETNSYCITGNNVSLLKVFLGMNFDDLGVTKITKTDRLNVLEMLLSYYELHLHGFKKPQSVKVLNEIFN</sequence>
<dbReference type="SUPFAM" id="SSF50249">
    <property type="entry name" value="Nucleic acid-binding proteins"/>
    <property type="match status" value="1"/>
</dbReference>
<dbReference type="InterPro" id="IPR003717">
    <property type="entry name" value="RecO"/>
</dbReference>
<evidence type="ECO:0000259" key="5">
    <source>
        <dbReference type="Pfam" id="PF11967"/>
    </source>
</evidence>
<dbReference type="EMBL" id="BAAAFG010000015">
    <property type="protein sequence ID" value="GAA0872677.1"/>
    <property type="molecule type" value="Genomic_DNA"/>
</dbReference>
<dbReference type="RefSeq" id="WP_343766424.1">
    <property type="nucleotide sequence ID" value="NZ_BAAAFG010000015.1"/>
</dbReference>
<organism evidence="6 7">
    <name type="scientific">Gangjinia marincola</name>
    <dbReference type="NCBI Taxonomy" id="578463"/>
    <lineage>
        <taxon>Bacteria</taxon>
        <taxon>Pseudomonadati</taxon>
        <taxon>Bacteroidota</taxon>
        <taxon>Flavobacteriia</taxon>
        <taxon>Flavobacteriales</taxon>
        <taxon>Flavobacteriaceae</taxon>
        <taxon>Gangjinia</taxon>
    </lineage>
</organism>
<evidence type="ECO:0000256" key="3">
    <source>
        <dbReference type="ARBA" id="ARBA00023204"/>
    </source>
</evidence>
<dbReference type="Pfam" id="PF11967">
    <property type="entry name" value="RecO_N"/>
    <property type="match status" value="1"/>
</dbReference>
<name>A0ABP3XW98_9FLAO</name>
<dbReference type="HAMAP" id="MF_00201">
    <property type="entry name" value="RecO"/>
    <property type="match status" value="1"/>
</dbReference>
<evidence type="ECO:0000256" key="1">
    <source>
        <dbReference type="ARBA" id="ARBA00022763"/>
    </source>
</evidence>
<keyword evidence="2 4" id="KW-0233">DNA recombination</keyword>
<evidence type="ECO:0000256" key="4">
    <source>
        <dbReference type="HAMAP-Rule" id="MF_00201"/>
    </source>
</evidence>
<dbReference type="PANTHER" id="PTHR33991">
    <property type="entry name" value="DNA REPAIR PROTEIN RECO"/>
    <property type="match status" value="1"/>
</dbReference>
<dbReference type="Gene3D" id="2.40.50.140">
    <property type="entry name" value="Nucleic acid-binding proteins"/>
    <property type="match status" value="1"/>
</dbReference>
<dbReference type="InterPro" id="IPR012340">
    <property type="entry name" value="NA-bd_OB-fold"/>
</dbReference>
<dbReference type="InterPro" id="IPR022572">
    <property type="entry name" value="DNA_rep/recomb_RecO_N"/>
</dbReference>
<dbReference type="Pfam" id="PF02565">
    <property type="entry name" value="RecO_C"/>
    <property type="match status" value="1"/>
</dbReference>
<comment type="function">
    <text evidence="4">Involved in DNA repair and RecF pathway recombination.</text>
</comment>
<accession>A0ABP3XW98</accession>
<reference evidence="7" key="1">
    <citation type="journal article" date="2019" name="Int. J. Syst. Evol. Microbiol.">
        <title>The Global Catalogue of Microorganisms (GCM) 10K type strain sequencing project: providing services to taxonomists for standard genome sequencing and annotation.</title>
        <authorList>
            <consortium name="The Broad Institute Genomics Platform"/>
            <consortium name="The Broad Institute Genome Sequencing Center for Infectious Disease"/>
            <person name="Wu L."/>
            <person name="Ma J."/>
        </authorList>
    </citation>
    <scope>NUCLEOTIDE SEQUENCE [LARGE SCALE GENOMIC DNA]</scope>
    <source>
        <strain evidence="7">JCM 16082</strain>
    </source>
</reference>
<gene>
    <name evidence="4 6" type="primary">recO</name>
    <name evidence="6" type="ORF">GCM10009117_18240</name>
</gene>
<feature type="domain" description="DNA replication/recombination mediator RecO N-terminal" evidence="5">
    <location>
        <begin position="1"/>
        <end position="79"/>
    </location>
</feature>
<evidence type="ECO:0000313" key="6">
    <source>
        <dbReference type="EMBL" id="GAA0872677.1"/>
    </source>
</evidence>
<comment type="caution">
    <text evidence="6">The sequence shown here is derived from an EMBL/GenBank/DDBJ whole genome shotgun (WGS) entry which is preliminary data.</text>
</comment>
<comment type="similarity">
    <text evidence="4">Belongs to the RecO family.</text>
</comment>
<keyword evidence="3 4" id="KW-0234">DNA repair</keyword>
<keyword evidence="1 4" id="KW-0227">DNA damage</keyword>